<evidence type="ECO:0000259" key="5">
    <source>
        <dbReference type="PROSITE" id="PS50893"/>
    </source>
</evidence>
<dbReference type="GO" id="GO:0005524">
    <property type="term" value="F:ATP binding"/>
    <property type="evidence" value="ECO:0007669"/>
    <property type="project" value="UniProtKB-KW"/>
</dbReference>
<sequence length="377" mass="40148">MGPVITHIWAPSGTGITEHSWQLAESTGAAWVGNNAAAHITLLRSTVEEELAVGMEQRGVPREDMRARVDSALRIWGLEDVAGQDPTTLSTGQTRRVAIAAALLTRPDALVLDCPTDGLDAEAVEILRESLLAFSGEVTVYDRVCGPLFAEAASCLTLLPSGELEPWQGEDIAVCAVEAKAGQREDQPVLLRAEGVRVHRATELGPFDVQVRAGEIVHLAGPNGCGKTSLLMAAMGLLKHGGLLEVSSAGWTPTALDESITQRTALREVSLGGGAAAGREALEFVGLQEYADAHPLDMPASARRMLLVACALVRKPDVLLLDEPTVGLDTAGYQWLARVMRDYVSHGDKAVLWTCHDAEFAAAVSDVSLTLPQNRRS</sequence>
<dbReference type="Pfam" id="PF00005">
    <property type="entry name" value="ABC_tran"/>
    <property type="match status" value="2"/>
</dbReference>
<dbReference type="EMBL" id="JADKMY010000003">
    <property type="protein sequence ID" value="MBF4554239.1"/>
    <property type="molecule type" value="Genomic_DNA"/>
</dbReference>
<evidence type="ECO:0000256" key="4">
    <source>
        <dbReference type="ARBA" id="ARBA00022840"/>
    </source>
</evidence>
<accession>A0ABR9ZLH3</accession>
<feature type="domain" description="ABC transporter" evidence="5">
    <location>
        <begin position="184"/>
        <end position="377"/>
    </location>
</feature>
<dbReference type="InterPro" id="IPR050095">
    <property type="entry name" value="ECF_ABC_transporter_ATP-bd"/>
</dbReference>
<dbReference type="PANTHER" id="PTHR43553:SF24">
    <property type="entry name" value="ENERGY-COUPLING FACTOR TRANSPORTER ATP-BINDING PROTEIN ECFA1"/>
    <property type="match status" value="1"/>
</dbReference>
<evidence type="ECO:0000256" key="1">
    <source>
        <dbReference type="ARBA" id="ARBA00005417"/>
    </source>
</evidence>
<dbReference type="InterPro" id="IPR027417">
    <property type="entry name" value="P-loop_NTPase"/>
</dbReference>
<evidence type="ECO:0000256" key="3">
    <source>
        <dbReference type="ARBA" id="ARBA00022741"/>
    </source>
</evidence>
<dbReference type="PANTHER" id="PTHR43553">
    <property type="entry name" value="HEAVY METAL TRANSPORTER"/>
    <property type="match status" value="1"/>
</dbReference>
<comment type="caution">
    <text evidence="6">The sequence shown here is derived from an EMBL/GenBank/DDBJ whole genome shotgun (WGS) entry which is preliminary data.</text>
</comment>
<reference evidence="6 7" key="1">
    <citation type="submission" date="2020-10" db="EMBL/GenBank/DDBJ databases">
        <title>Novel species in genus Corynebacterium.</title>
        <authorList>
            <person name="Zhang G."/>
        </authorList>
    </citation>
    <scope>NUCLEOTIDE SEQUENCE [LARGE SCALE GENOMIC DNA]</scope>
    <source>
        <strain evidence="6 7">DSM 45110</strain>
    </source>
</reference>
<dbReference type="SMART" id="SM00382">
    <property type="entry name" value="AAA"/>
    <property type="match status" value="1"/>
</dbReference>
<keyword evidence="3" id="KW-0547">Nucleotide-binding</keyword>
<dbReference type="Proteomes" id="UP000635902">
    <property type="component" value="Unassembled WGS sequence"/>
</dbReference>
<keyword evidence="4 6" id="KW-0067">ATP-binding</keyword>
<dbReference type="InterPro" id="IPR003593">
    <property type="entry name" value="AAA+_ATPase"/>
</dbReference>
<dbReference type="SUPFAM" id="SSF52540">
    <property type="entry name" value="P-loop containing nucleoside triphosphate hydrolases"/>
    <property type="match status" value="2"/>
</dbReference>
<dbReference type="RefSeq" id="WP_194557125.1">
    <property type="nucleotide sequence ID" value="NZ_JADKMY010000003.1"/>
</dbReference>
<organism evidence="6 7">
    <name type="scientific">Corynebacterium suicordis DSM 45110</name>
    <dbReference type="NCBI Taxonomy" id="1121369"/>
    <lineage>
        <taxon>Bacteria</taxon>
        <taxon>Bacillati</taxon>
        <taxon>Actinomycetota</taxon>
        <taxon>Actinomycetes</taxon>
        <taxon>Mycobacteriales</taxon>
        <taxon>Corynebacteriaceae</taxon>
        <taxon>Corynebacterium</taxon>
    </lineage>
</organism>
<evidence type="ECO:0000313" key="6">
    <source>
        <dbReference type="EMBL" id="MBF4554239.1"/>
    </source>
</evidence>
<protein>
    <submittedName>
        <fullName evidence="6">ATP-binding cassette domain-containing protein</fullName>
    </submittedName>
</protein>
<keyword evidence="7" id="KW-1185">Reference proteome</keyword>
<proteinExistence type="inferred from homology"/>
<dbReference type="InterPro" id="IPR003439">
    <property type="entry name" value="ABC_transporter-like_ATP-bd"/>
</dbReference>
<evidence type="ECO:0000313" key="7">
    <source>
        <dbReference type="Proteomes" id="UP000635902"/>
    </source>
</evidence>
<comment type="similarity">
    <text evidence="1">Belongs to the ABC transporter superfamily.</text>
</comment>
<keyword evidence="2" id="KW-0813">Transport</keyword>
<dbReference type="PROSITE" id="PS50893">
    <property type="entry name" value="ABC_TRANSPORTER_2"/>
    <property type="match status" value="1"/>
</dbReference>
<gene>
    <name evidence="6" type="ORF">IRY30_09180</name>
</gene>
<name>A0ABR9ZLH3_9CORY</name>
<dbReference type="Gene3D" id="3.40.50.300">
    <property type="entry name" value="P-loop containing nucleotide triphosphate hydrolases"/>
    <property type="match status" value="2"/>
</dbReference>
<evidence type="ECO:0000256" key="2">
    <source>
        <dbReference type="ARBA" id="ARBA00022448"/>
    </source>
</evidence>